<feature type="compositionally biased region" description="Basic and acidic residues" evidence="1">
    <location>
        <begin position="19"/>
        <end position="28"/>
    </location>
</feature>
<evidence type="ECO:0000256" key="1">
    <source>
        <dbReference type="SAM" id="MobiDB-lite"/>
    </source>
</evidence>
<feature type="region of interest" description="Disordered" evidence="1">
    <location>
        <begin position="1"/>
        <end position="32"/>
    </location>
</feature>
<name>A0ABD2N3M0_9CUCU</name>
<gene>
    <name evidence="2" type="ORF">HHI36_014566</name>
</gene>
<dbReference type="AlphaFoldDB" id="A0ABD2N3M0"/>
<organism evidence="2 3">
    <name type="scientific">Cryptolaemus montrouzieri</name>
    <dbReference type="NCBI Taxonomy" id="559131"/>
    <lineage>
        <taxon>Eukaryota</taxon>
        <taxon>Metazoa</taxon>
        <taxon>Ecdysozoa</taxon>
        <taxon>Arthropoda</taxon>
        <taxon>Hexapoda</taxon>
        <taxon>Insecta</taxon>
        <taxon>Pterygota</taxon>
        <taxon>Neoptera</taxon>
        <taxon>Endopterygota</taxon>
        <taxon>Coleoptera</taxon>
        <taxon>Polyphaga</taxon>
        <taxon>Cucujiformia</taxon>
        <taxon>Coccinelloidea</taxon>
        <taxon>Coccinellidae</taxon>
        <taxon>Scymninae</taxon>
        <taxon>Scymnini</taxon>
        <taxon>Cryptolaemus</taxon>
    </lineage>
</organism>
<evidence type="ECO:0000313" key="3">
    <source>
        <dbReference type="Proteomes" id="UP001516400"/>
    </source>
</evidence>
<evidence type="ECO:0000313" key="2">
    <source>
        <dbReference type="EMBL" id="KAL3273112.1"/>
    </source>
</evidence>
<comment type="caution">
    <text evidence="2">The sequence shown here is derived from an EMBL/GenBank/DDBJ whole genome shotgun (WGS) entry which is preliminary data.</text>
</comment>
<dbReference type="EMBL" id="JABFTP020000062">
    <property type="protein sequence ID" value="KAL3273112.1"/>
    <property type="molecule type" value="Genomic_DNA"/>
</dbReference>
<feature type="compositionally biased region" description="Basic residues" evidence="1">
    <location>
        <begin position="7"/>
        <end position="18"/>
    </location>
</feature>
<accession>A0ABD2N3M0</accession>
<protein>
    <submittedName>
        <fullName evidence="2">Uncharacterized protein</fullName>
    </submittedName>
</protein>
<reference evidence="2 3" key="1">
    <citation type="journal article" date="2021" name="BMC Biol.">
        <title>Horizontally acquired antibacterial genes associated with adaptive radiation of ladybird beetles.</title>
        <authorList>
            <person name="Li H.S."/>
            <person name="Tang X.F."/>
            <person name="Huang Y.H."/>
            <person name="Xu Z.Y."/>
            <person name="Chen M.L."/>
            <person name="Du X.Y."/>
            <person name="Qiu B.Y."/>
            <person name="Chen P.T."/>
            <person name="Zhang W."/>
            <person name="Slipinski A."/>
            <person name="Escalona H.E."/>
            <person name="Waterhouse R.M."/>
            <person name="Zwick A."/>
            <person name="Pang H."/>
        </authorList>
    </citation>
    <scope>NUCLEOTIDE SEQUENCE [LARGE SCALE GENOMIC DNA]</scope>
    <source>
        <strain evidence="2">SYSU2018</strain>
    </source>
</reference>
<sequence>MCDDRRDHHHHHHDHHHHEHIEHHECRPDWVPPPPDPVVHIETYSDRPPYCRGEGCDNRECHHHGHHRQY</sequence>
<keyword evidence="3" id="KW-1185">Reference proteome</keyword>
<proteinExistence type="predicted"/>
<dbReference type="Proteomes" id="UP001516400">
    <property type="component" value="Unassembled WGS sequence"/>
</dbReference>